<dbReference type="InterPro" id="IPR032818">
    <property type="entry name" value="DedA-like"/>
</dbReference>
<evidence type="ECO:0000313" key="9">
    <source>
        <dbReference type="EMBL" id="QOV88082.1"/>
    </source>
</evidence>
<keyword evidence="4 7" id="KW-0812">Transmembrane</keyword>
<reference evidence="9 10" key="1">
    <citation type="submission" date="2020-10" db="EMBL/GenBank/DDBJ databases">
        <title>Wide distribution of Phycisphaera-like planctomycetes from WD2101 soil group in peatlands and genome analysis of the first cultivated representative.</title>
        <authorList>
            <person name="Dedysh S.N."/>
            <person name="Beletsky A.V."/>
            <person name="Ivanova A."/>
            <person name="Kulichevskaya I.S."/>
            <person name="Suzina N.E."/>
            <person name="Philippov D.A."/>
            <person name="Rakitin A.L."/>
            <person name="Mardanov A.V."/>
            <person name="Ravin N.V."/>
        </authorList>
    </citation>
    <scope>NUCLEOTIDE SEQUENCE [LARGE SCALE GENOMIC DNA]</scope>
    <source>
        <strain evidence="9 10">M1803</strain>
    </source>
</reference>
<feature type="transmembrane region" description="Helical" evidence="7">
    <location>
        <begin position="167"/>
        <end position="189"/>
    </location>
</feature>
<keyword evidence="6 7" id="KW-0472">Membrane</keyword>
<name>A0A7M2WSD0_9BACT</name>
<keyword evidence="5 7" id="KW-1133">Transmembrane helix</keyword>
<evidence type="ECO:0000256" key="6">
    <source>
        <dbReference type="ARBA" id="ARBA00023136"/>
    </source>
</evidence>
<dbReference type="PANTHER" id="PTHR30353:SF0">
    <property type="entry name" value="TRANSMEMBRANE PROTEIN"/>
    <property type="match status" value="1"/>
</dbReference>
<evidence type="ECO:0000256" key="5">
    <source>
        <dbReference type="ARBA" id="ARBA00022989"/>
    </source>
</evidence>
<dbReference type="AlphaFoldDB" id="A0A7M2WSD0"/>
<evidence type="ECO:0000256" key="2">
    <source>
        <dbReference type="ARBA" id="ARBA00010792"/>
    </source>
</evidence>
<feature type="domain" description="VTT" evidence="8">
    <location>
        <begin position="52"/>
        <end position="186"/>
    </location>
</feature>
<sequence>MKFFSLLFDLLRHLGEDAKWEAMITYIGTTNLYVVLFAIVFAETGLVVTPFLPGDSLLFALGAIGTRDVGINLPLITTLLIIAAIIGDAVNYWIGFKLGPKVFSRDEGPGAKKGVMDKLLNKKHLLRAQEFYEKYGGKTIILARFVPVVRTFAPFVAGVGKMNYLKFAMYNVVGAIAWVSICVGAGVLFGSTPFVKKNFELVIVGIVVISVLPMAIEFIRAKRAAKSGGSAVVEVATIGKSEETAIK</sequence>
<gene>
    <name evidence="9" type="ORF">IPV69_17685</name>
</gene>
<keyword evidence="10" id="KW-1185">Reference proteome</keyword>
<dbReference type="RefSeq" id="WP_206291050.1">
    <property type="nucleotide sequence ID" value="NZ_CP063458.1"/>
</dbReference>
<comment type="similarity">
    <text evidence="2 7">Belongs to the DedA family.</text>
</comment>
<evidence type="ECO:0000256" key="3">
    <source>
        <dbReference type="ARBA" id="ARBA00022475"/>
    </source>
</evidence>
<accession>A0A7M2WSD0</accession>
<dbReference type="Proteomes" id="UP000593765">
    <property type="component" value="Chromosome"/>
</dbReference>
<protein>
    <submittedName>
        <fullName evidence="9">VTT domain-containing protein</fullName>
    </submittedName>
</protein>
<dbReference type="InterPro" id="IPR032816">
    <property type="entry name" value="VTT_dom"/>
</dbReference>
<evidence type="ECO:0000313" key="10">
    <source>
        <dbReference type="Proteomes" id="UP000593765"/>
    </source>
</evidence>
<keyword evidence="3 7" id="KW-1003">Cell membrane</keyword>
<evidence type="ECO:0000256" key="4">
    <source>
        <dbReference type="ARBA" id="ARBA00022692"/>
    </source>
</evidence>
<proteinExistence type="inferred from homology"/>
<evidence type="ECO:0000256" key="1">
    <source>
        <dbReference type="ARBA" id="ARBA00004651"/>
    </source>
</evidence>
<organism evidence="9 10">
    <name type="scientific">Humisphaera borealis</name>
    <dbReference type="NCBI Taxonomy" id="2807512"/>
    <lineage>
        <taxon>Bacteria</taxon>
        <taxon>Pseudomonadati</taxon>
        <taxon>Planctomycetota</taxon>
        <taxon>Phycisphaerae</taxon>
        <taxon>Tepidisphaerales</taxon>
        <taxon>Tepidisphaeraceae</taxon>
        <taxon>Humisphaera</taxon>
    </lineage>
</organism>
<comment type="subcellular location">
    <subcellularLocation>
        <location evidence="1 7">Cell membrane</location>
        <topology evidence="1 7">Multi-pass membrane protein</topology>
    </subcellularLocation>
</comment>
<evidence type="ECO:0000259" key="8">
    <source>
        <dbReference type="Pfam" id="PF09335"/>
    </source>
</evidence>
<dbReference type="EMBL" id="CP063458">
    <property type="protein sequence ID" value="QOV88082.1"/>
    <property type="molecule type" value="Genomic_DNA"/>
</dbReference>
<dbReference type="KEGG" id="hbs:IPV69_17685"/>
<feature type="transmembrane region" description="Helical" evidence="7">
    <location>
        <begin position="31"/>
        <end position="52"/>
    </location>
</feature>
<dbReference type="Pfam" id="PF09335">
    <property type="entry name" value="VTT_dom"/>
    <property type="match status" value="1"/>
</dbReference>
<evidence type="ECO:0000256" key="7">
    <source>
        <dbReference type="RuleBase" id="RU367016"/>
    </source>
</evidence>
<dbReference type="GO" id="GO:0005886">
    <property type="term" value="C:plasma membrane"/>
    <property type="evidence" value="ECO:0007669"/>
    <property type="project" value="UniProtKB-SubCell"/>
</dbReference>
<dbReference type="PANTHER" id="PTHR30353">
    <property type="entry name" value="INNER MEMBRANE PROTEIN DEDA-RELATED"/>
    <property type="match status" value="1"/>
</dbReference>
<feature type="transmembrane region" description="Helical" evidence="7">
    <location>
        <begin position="73"/>
        <end position="94"/>
    </location>
</feature>
<feature type="transmembrane region" description="Helical" evidence="7">
    <location>
        <begin position="201"/>
        <end position="219"/>
    </location>
</feature>